<dbReference type="InterPro" id="IPR050529">
    <property type="entry name" value="CYP450_sterol_14alpha_dmase"/>
</dbReference>
<dbReference type="PRINTS" id="PR00465">
    <property type="entry name" value="EP450IV"/>
</dbReference>
<feature type="binding site" description="axial binding residue" evidence="5">
    <location>
        <position position="437"/>
    </location>
    <ligand>
        <name>heme</name>
        <dbReference type="ChEBI" id="CHEBI:30413"/>
    </ligand>
    <ligandPart>
        <name>Fe</name>
        <dbReference type="ChEBI" id="CHEBI:18248"/>
    </ligandPart>
</feature>
<dbReference type="Proteomes" id="UP000624404">
    <property type="component" value="Unassembled WGS sequence"/>
</dbReference>
<organism evidence="7 8">
    <name type="scientific">Sclerotinia trifoliorum</name>
    <dbReference type="NCBI Taxonomy" id="28548"/>
    <lineage>
        <taxon>Eukaryota</taxon>
        <taxon>Fungi</taxon>
        <taxon>Dikarya</taxon>
        <taxon>Ascomycota</taxon>
        <taxon>Pezizomycotina</taxon>
        <taxon>Leotiomycetes</taxon>
        <taxon>Helotiales</taxon>
        <taxon>Sclerotiniaceae</taxon>
        <taxon>Sclerotinia</taxon>
    </lineage>
</organism>
<keyword evidence="3 5" id="KW-0479">Metal-binding</keyword>
<comment type="caution">
    <text evidence="7">The sequence shown here is derived from an EMBL/GenBank/DDBJ whole genome shotgun (WGS) entry which is preliminary data.</text>
</comment>
<dbReference type="GO" id="GO:0008395">
    <property type="term" value="F:steroid hydroxylase activity"/>
    <property type="evidence" value="ECO:0007669"/>
    <property type="project" value="TreeGrafter"/>
</dbReference>
<proteinExistence type="inferred from homology"/>
<sequence length="514" mass="58575">MNFWESVRRCTLLKFSWVFALAYSTLNKDRRTLPALGMILLFQILINYTLATFEWHVINRFRKSDSGKGQLPPQYPSLIPYLGNPFSFIWDNAKFIRHVTNVLAKDRVDHITHQGFHRALSGPGLIPTSRRYVSALTVRLDEKRFSTNWAEMEDFSNFFRDVVSSSLIEFLYGPTMIRLNPEFMKELWGFDASVPWLARGVPSFIKPSAYKPRENCVAQLKLWYSYARKHFTKSSISPDGDGDPYWGSNLMRYRQEKLLAVKNHDDDALARMDLGLAWGSVGNTIPCAMLSAFHIFKGPVLLQRVRDEVKVSLGDLKLLEIDLNKFTKNPLLSSIYAETLRLYIKTYFMVSSPHVDVNLGKWTLSKGRIGLMNADRFLTDPTDPESGPVTSLIRASPDWVEPRREAYEKARQTNQPFFSLDGIEGAWFPYGGGYSTCPGRFLAKSVILTTCAILARDYDIEMLSGNIEMSTWRFGLGVRGLKHSLPFRIRKRSARIAAGIYTGTNISSVVLVLI</sequence>
<feature type="transmembrane region" description="Helical" evidence="6">
    <location>
        <begin position="32"/>
        <end position="53"/>
    </location>
</feature>
<dbReference type="GO" id="GO:0020037">
    <property type="term" value="F:heme binding"/>
    <property type="evidence" value="ECO:0007669"/>
    <property type="project" value="InterPro"/>
</dbReference>
<dbReference type="PANTHER" id="PTHR24304">
    <property type="entry name" value="CYTOCHROME P450 FAMILY 7"/>
    <property type="match status" value="1"/>
</dbReference>
<keyword evidence="6" id="KW-0812">Transmembrane</keyword>
<evidence type="ECO:0000313" key="8">
    <source>
        <dbReference type="Proteomes" id="UP000624404"/>
    </source>
</evidence>
<evidence type="ECO:0000256" key="6">
    <source>
        <dbReference type="SAM" id="Phobius"/>
    </source>
</evidence>
<protein>
    <submittedName>
        <fullName evidence="7">65795566-4059-423b-9ce8-6320b22c028f</fullName>
    </submittedName>
</protein>
<dbReference type="AlphaFoldDB" id="A0A8H2W040"/>
<accession>A0A8H2W040</accession>
<gene>
    <name evidence="7" type="ORF">SCLTRI_LOCUS7699</name>
</gene>
<dbReference type="SUPFAM" id="SSF48264">
    <property type="entry name" value="Cytochrome P450"/>
    <property type="match status" value="1"/>
</dbReference>
<keyword evidence="6" id="KW-1133">Transmembrane helix</keyword>
<comment type="similarity">
    <text evidence="1">Belongs to the cytochrome P450 family.</text>
</comment>
<evidence type="ECO:0000256" key="3">
    <source>
        <dbReference type="ARBA" id="ARBA00022723"/>
    </source>
</evidence>
<keyword evidence="2 5" id="KW-0349">Heme</keyword>
<keyword evidence="6" id="KW-0472">Membrane</keyword>
<evidence type="ECO:0000313" key="7">
    <source>
        <dbReference type="EMBL" id="CAD6447907.1"/>
    </source>
</evidence>
<dbReference type="Gene3D" id="1.10.630.10">
    <property type="entry name" value="Cytochrome P450"/>
    <property type="match status" value="1"/>
</dbReference>
<evidence type="ECO:0000256" key="5">
    <source>
        <dbReference type="PIRSR" id="PIRSR602403-1"/>
    </source>
</evidence>
<keyword evidence="4 5" id="KW-0408">Iron</keyword>
<dbReference type="GO" id="GO:0005506">
    <property type="term" value="F:iron ion binding"/>
    <property type="evidence" value="ECO:0007669"/>
    <property type="project" value="InterPro"/>
</dbReference>
<evidence type="ECO:0000256" key="1">
    <source>
        <dbReference type="ARBA" id="ARBA00010617"/>
    </source>
</evidence>
<name>A0A8H2W040_9HELO</name>
<evidence type="ECO:0000256" key="4">
    <source>
        <dbReference type="ARBA" id="ARBA00023004"/>
    </source>
</evidence>
<dbReference type="InterPro" id="IPR002403">
    <property type="entry name" value="Cyt_P450_E_grp-IV"/>
</dbReference>
<keyword evidence="8" id="KW-1185">Reference proteome</keyword>
<dbReference type="PANTHER" id="PTHR24304:SF2">
    <property type="entry name" value="24-HYDROXYCHOLESTEROL 7-ALPHA-HYDROXYLASE"/>
    <property type="match status" value="1"/>
</dbReference>
<evidence type="ECO:0000256" key="2">
    <source>
        <dbReference type="ARBA" id="ARBA00022617"/>
    </source>
</evidence>
<dbReference type="InterPro" id="IPR036396">
    <property type="entry name" value="Cyt_P450_sf"/>
</dbReference>
<reference evidence="7" key="1">
    <citation type="submission" date="2020-10" db="EMBL/GenBank/DDBJ databases">
        <authorList>
            <person name="Kusch S."/>
        </authorList>
    </citation>
    <scope>NUCLEOTIDE SEQUENCE</scope>
    <source>
        <strain evidence="7">SwB9</strain>
    </source>
</reference>
<dbReference type="GO" id="GO:0016705">
    <property type="term" value="F:oxidoreductase activity, acting on paired donors, with incorporation or reduction of molecular oxygen"/>
    <property type="evidence" value="ECO:0007669"/>
    <property type="project" value="InterPro"/>
</dbReference>
<comment type="cofactor">
    <cofactor evidence="5">
        <name>heme</name>
        <dbReference type="ChEBI" id="CHEBI:30413"/>
    </cofactor>
</comment>
<dbReference type="OrthoDB" id="1470350at2759"/>
<dbReference type="EMBL" id="CAJHIA010000030">
    <property type="protein sequence ID" value="CAD6447907.1"/>
    <property type="molecule type" value="Genomic_DNA"/>
</dbReference>